<organism evidence="3 4">
    <name type="scientific">Corynebacterium belfantii</name>
    <dbReference type="NCBI Taxonomy" id="2014537"/>
    <lineage>
        <taxon>Bacteria</taxon>
        <taxon>Bacillati</taxon>
        <taxon>Actinomycetota</taxon>
        <taxon>Actinomycetes</taxon>
        <taxon>Mycobacteriales</taxon>
        <taxon>Corynebacteriaceae</taxon>
        <taxon>Corynebacterium</taxon>
    </lineage>
</organism>
<reference evidence="3 4" key="1">
    <citation type="journal article" date="2020" name="J. Clin. Microbiol.">
        <title>Assessing the Genetic Diversity of Austrian Corynebacterium diphtheriae Clinical Isolates, 2011-2019.</title>
        <authorList>
            <person name="Schaeffer J."/>
            <person name="Huhulescu S."/>
            <person name="Stoeger A."/>
            <person name="Allerberger F."/>
            <person name="Ruppitsch W."/>
        </authorList>
    </citation>
    <scope>NUCLEOTIDE SEQUENCE [LARGE SCALE GENOMIC DNA]</scope>
    <source>
        <strain evidence="3 4">04-17</strain>
    </source>
</reference>
<feature type="region of interest" description="Disordered" evidence="1">
    <location>
        <begin position="158"/>
        <end position="190"/>
    </location>
</feature>
<accession>A0ABS0LA27</accession>
<dbReference type="InterPro" id="IPR025962">
    <property type="entry name" value="SdpI/YhfL"/>
</dbReference>
<keyword evidence="2" id="KW-1133">Transmembrane helix</keyword>
<gene>
    <name evidence="3" type="ORF">I4J41_02530</name>
</gene>
<dbReference type="Proteomes" id="UP000615580">
    <property type="component" value="Unassembled WGS sequence"/>
</dbReference>
<evidence type="ECO:0000256" key="2">
    <source>
        <dbReference type="SAM" id="Phobius"/>
    </source>
</evidence>
<comment type="caution">
    <text evidence="3">The sequence shown here is derived from an EMBL/GenBank/DDBJ whole genome shotgun (WGS) entry which is preliminary data.</text>
</comment>
<dbReference type="EMBL" id="JADQUG010000006">
    <property type="protein sequence ID" value="MBG9353521.1"/>
    <property type="molecule type" value="Genomic_DNA"/>
</dbReference>
<feature type="transmembrane region" description="Helical" evidence="2">
    <location>
        <begin position="89"/>
        <end position="111"/>
    </location>
</feature>
<proteinExistence type="predicted"/>
<sequence length="190" mass="20263">MRNNLRVHQQISYFSHTHIYRVGWLRLSVLPLRLARVVYMTVLGVVLAVAALVVIVSGSLAWTRRLPGNPYIGIRVPEVRKSQEVWQSAHLVAGPLWTIGGVAMLMGSMLFIKGSGWLYAVAALAVIAGVMLVSVGANVGARAASLIDAQQDVEDAAESTCCSSGNNPAPAVDVDAMRRAAHSADNTSDS</sequence>
<keyword evidence="2" id="KW-0812">Transmembrane</keyword>
<dbReference type="Pfam" id="PF13630">
    <property type="entry name" value="SdpI"/>
    <property type="match status" value="1"/>
</dbReference>
<name>A0ABS0LA27_9CORY</name>
<keyword evidence="4" id="KW-1185">Reference proteome</keyword>
<keyword evidence="2" id="KW-0472">Membrane</keyword>
<feature type="transmembrane region" description="Helical" evidence="2">
    <location>
        <begin position="37"/>
        <end position="62"/>
    </location>
</feature>
<protein>
    <submittedName>
        <fullName evidence="3">SdpI family protein</fullName>
    </submittedName>
</protein>
<evidence type="ECO:0000256" key="1">
    <source>
        <dbReference type="SAM" id="MobiDB-lite"/>
    </source>
</evidence>
<evidence type="ECO:0000313" key="4">
    <source>
        <dbReference type="Proteomes" id="UP000615580"/>
    </source>
</evidence>
<evidence type="ECO:0000313" key="3">
    <source>
        <dbReference type="EMBL" id="MBG9353521.1"/>
    </source>
</evidence>
<feature type="transmembrane region" description="Helical" evidence="2">
    <location>
        <begin position="117"/>
        <end position="141"/>
    </location>
</feature>